<dbReference type="InterPro" id="IPR042226">
    <property type="entry name" value="eFR1_2_sf"/>
</dbReference>
<dbReference type="EMBL" id="JACJQY010000084">
    <property type="protein sequence ID" value="MBD2320028.1"/>
    <property type="molecule type" value="Genomic_DNA"/>
</dbReference>
<evidence type="ECO:0008006" key="3">
    <source>
        <dbReference type="Google" id="ProtNLM"/>
    </source>
</evidence>
<dbReference type="Gene3D" id="3.30.420.60">
    <property type="entry name" value="eRF1 domain 2"/>
    <property type="match status" value="1"/>
</dbReference>
<dbReference type="SUPFAM" id="SSF53137">
    <property type="entry name" value="Translational machinery components"/>
    <property type="match status" value="1"/>
</dbReference>
<organism evidence="1 2">
    <name type="scientific">Phormidium tenue FACHB-1050</name>
    <dbReference type="NCBI Taxonomy" id="2692857"/>
    <lineage>
        <taxon>Bacteria</taxon>
        <taxon>Bacillati</taxon>
        <taxon>Cyanobacteriota</taxon>
        <taxon>Cyanophyceae</taxon>
        <taxon>Oscillatoriophycideae</taxon>
        <taxon>Oscillatoriales</taxon>
        <taxon>Oscillatoriaceae</taxon>
        <taxon>Phormidium</taxon>
    </lineage>
</organism>
<keyword evidence="2" id="KW-1185">Reference proteome</keyword>
<sequence length="129" mass="14799">MTKNVGLWIDHKKAMVVTMLGKGEDIKEIKSEVEQELETSTDDHRQSAAPGHLNIYYDAVIDCLRDADSILIFGSGEAKQEFRKRLEKDKKLGDRIVDVLTTDKMTDPQIAAKVREYFHDNPKHTKERN</sequence>
<proteinExistence type="predicted"/>
<comment type="caution">
    <text evidence="1">The sequence shown here is derived from an EMBL/GenBank/DDBJ whole genome shotgun (WGS) entry which is preliminary data.</text>
</comment>
<accession>A0ABR8CGV2</accession>
<gene>
    <name evidence="1" type="ORF">H6G05_24745</name>
</gene>
<dbReference type="Proteomes" id="UP000618445">
    <property type="component" value="Unassembled WGS sequence"/>
</dbReference>
<evidence type="ECO:0000313" key="2">
    <source>
        <dbReference type="Proteomes" id="UP000618445"/>
    </source>
</evidence>
<evidence type="ECO:0000313" key="1">
    <source>
        <dbReference type="EMBL" id="MBD2320028.1"/>
    </source>
</evidence>
<dbReference type="RefSeq" id="WP_190582618.1">
    <property type="nucleotide sequence ID" value="NZ_CAWPQU010000083.1"/>
</dbReference>
<protein>
    <recommendedName>
        <fullName evidence="3">Translational machinery protein</fullName>
    </recommendedName>
</protein>
<name>A0ABR8CGV2_9CYAN</name>
<reference evidence="1 2" key="1">
    <citation type="journal article" date="2020" name="ISME J.">
        <title>Comparative genomics reveals insights into cyanobacterial evolution and habitat adaptation.</title>
        <authorList>
            <person name="Chen M.Y."/>
            <person name="Teng W.K."/>
            <person name="Zhao L."/>
            <person name="Hu C.X."/>
            <person name="Zhou Y.K."/>
            <person name="Han B.P."/>
            <person name="Song L.R."/>
            <person name="Shu W.S."/>
        </authorList>
    </citation>
    <scope>NUCLEOTIDE SEQUENCE [LARGE SCALE GENOMIC DNA]</scope>
    <source>
        <strain evidence="1 2">FACHB-1050</strain>
    </source>
</reference>